<dbReference type="InterPro" id="IPR014748">
    <property type="entry name" value="Enoyl-CoA_hydra_C"/>
</dbReference>
<evidence type="ECO:0000256" key="1">
    <source>
        <dbReference type="ARBA" id="ARBA00005254"/>
    </source>
</evidence>
<comment type="similarity">
    <text evidence="1 3">Belongs to the enoyl-CoA hydratase/isomerase family.</text>
</comment>
<dbReference type="InterPro" id="IPR029045">
    <property type="entry name" value="ClpP/crotonase-like_dom_sf"/>
</dbReference>
<proteinExistence type="inferred from homology"/>
<gene>
    <name evidence="4" type="primary">paaF</name>
    <name evidence="4" type="ORF">MP3633_1155</name>
</gene>
<evidence type="ECO:0000313" key="4">
    <source>
        <dbReference type="EMBL" id="QKK79890.1"/>
    </source>
</evidence>
<dbReference type="KEGG" id="mpri:MP3633_1155"/>
<sequence>MFTERINNNKIECLNQMKHKNYQSLVVHQAESGVQLVQLNRPEALNALTTGLLAELSDVMDVAEASDDIRVLVLTGGSKAFAAGADINEMAERDLVGMLNDPRQQYWQRITRFSKPVIAAINGYCLGGGCELAMHADILIAGRDAQFGQPEINLGIMPGAGGTQRLLRAVGKSLTMQMVLTGQPINAQQAKDAGLISEITQPELTVTRALTLAKVIASKGSLAVRLAKESILKGMDTDLATGLRFERHAFTVLAGTEDRKEGILAFKEKRQPNFSGR</sequence>
<evidence type="ECO:0000313" key="5">
    <source>
        <dbReference type="Proteomes" id="UP000509371"/>
    </source>
</evidence>
<dbReference type="PROSITE" id="PS00166">
    <property type="entry name" value="ENOYL_COA_HYDRATASE"/>
    <property type="match status" value="1"/>
</dbReference>
<dbReference type="FunFam" id="3.90.226.10:FF:000009">
    <property type="entry name" value="Carnitinyl-CoA dehydratase"/>
    <property type="match status" value="1"/>
</dbReference>
<evidence type="ECO:0000256" key="2">
    <source>
        <dbReference type="ARBA" id="ARBA00023239"/>
    </source>
</evidence>
<dbReference type="SUPFAM" id="SSF52096">
    <property type="entry name" value="ClpP/crotonase"/>
    <property type="match status" value="1"/>
</dbReference>
<dbReference type="FunFam" id="1.10.12.10:FF:000001">
    <property type="entry name" value="Probable enoyl-CoA hydratase, mitochondrial"/>
    <property type="match status" value="1"/>
</dbReference>
<dbReference type="InterPro" id="IPR001753">
    <property type="entry name" value="Enoyl-CoA_hydra/iso"/>
</dbReference>
<evidence type="ECO:0000256" key="3">
    <source>
        <dbReference type="RuleBase" id="RU003707"/>
    </source>
</evidence>
<dbReference type="Proteomes" id="UP000509371">
    <property type="component" value="Chromosome"/>
</dbReference>
<dbReference type="InterPro" id="IPR018376">
    <property type="entry name" value="Enoyl-CoA_hyd/isom_CS"/>
</dbReference>
<name>A0A859CZF8_9GAMM</name>
<accession>A0A859CZF8</accession>
<dbReference type="Gene3D" id="3.90.226.10">
    <property type="entry name" value="2-enoyl-CoA Hydratase, Chain A, domain 1"/>
    <property type="match status" value="1"/>
</dbReference>
<organism evidence="4 5">
    <name type="scientific">Marinomonas primoryensis</name>
    <dbReference type="NCBI Taxonomy" id="178399"/>
    <lineage>
        <taxon>Bacteria</taxon>
        <taxon>Pseudomonadati</taxon>
        <taxon>Pseudomonadota</taxon>
        <taxon>Gammaproteobacteria</taxon>
        <taxon>Oceanospirillales</taxon>
        <taxon>Oceanospirillaceae</taxon>
        <taxon>Marinomonas</taxon>
    </lineage>
</organism>
<dbReference type="NCBIfam" id="NF007239">
    <property type="entry name" value="PRK09674.1"/>
    <property type="match status" value="1"/>
</dbReference>
<keyword evidence="2" id="KW-0456">Lyase</keyword>
<dbReference type="Pfam" id="PF00378">
    <property type="entry name" value="ECH_1"/>
    <property type="match status" value="1"/>
</dbReference>
<dbReference type="GO" id="GO:0006635">
    <property type="term" value="P:fatty acid beta-oxidation"/>
    <property type="evidence" value="ECO:0007669"/>
    <property type="project" value="TreeGrafter"/>
</dbReference>
<dbReference type="AlphaFoldDB" id="A0A859CZF8"/>
<dbReference type="EMBL" id="CP054301">
    <property type="protein sequence ID" value="QKK79890.1"/>
    <property type="molecule type" value="Genomic_DNA"/>
</dbReference>
<reference evidence="4 5" key="1">
    <citation type="submission" date="2020-06" db="EMBL/GenBank/DDBJ databases">
        <authorList>
            <person name="Voronona O.L."/>
            <person name="Aksenova E.I."/>
            <person name="Kunda M.S."/>
            <person name="Semenov A.N."/>
            <person name="Ryzhova N."/>
        </authorList>
    </citation>
    <scope>NUCLEOTIDE SEQUENCE [LARGE SCALE GENOMIC DNA]</scope>
    <source>
        <strain evidence="4 5">MPKMM3633</strain>
    </source>
</reference>
<dbReference type="Gene3D" id="1.10.12.10">
    <property type="entry name" value="Lyase 2-enoyl-coa Hydratase, Chain A, domain 2"/>
    <property type="match status" value="1"/>
</dbReference>
<protein>
    <submittedName>
        <fullName evidence="4">2,3-dehydroadipyl-CoA hydratase</fullName>
    </submittedName>
</protein>
<dbReference type="CDD" id="cd06558">
    <property type="entry name" value="crotonase-like"/>
    <property type="match status" value="1"/>
</dbReference>
<dbReference type="PANTHER" id="PTHR11941:SF54">
    <property type="entry name" value="ENOYL-COA HYDRATASE, MITOCHONDRIAL"/>
    <property type="match status" value="1"/>
</dbReference>
<dbReference type="GO" id="GO:0016836">
    <property type="term" value="F:hydro-lyase activity"/>
    <property type="evidence" value="ECO:0007669"/>
    <property type="project" value="UniProtKB-ARBA"/>
</dbReference>
<dbReference type="PANTHER" id="PTHR11941">
    <property type="entry name" value="ENOYL-COA HYDRATASE-RELATED"/>
    <property type="match status" value="1"/>
</dbReference>